<dbReference type="PANTHER" id="PTHR12435">
    <property type="match status" value="1"/>
</dbReference>
<evidence type="ECO:0000256" key="2">
    <source>
        <dbReference type="ARBA" id="ARBA00022840"/>
    </source>
</evidence>
<dbReference type="AlphaFoldDB" id="A0A1V9ZNF0"/>
<protein>
    <submittedName>
        <fullName evidence="4">Uncharacterized protein</fullName>
    </submittedName>
</protein>
<keyword evidence="5" id="KW-1185">Reference proteome</keyword>
<dbReference type="Gene3D" id="3.40.50.300">
    <property type="entry name" value="P-loop containing nucleotide triphosphate hydrolases"/>
    <property type="match status" value="1"/>
</dbReference>
<evidence type="ECO:0000313" key="4">
    <source>
        <dbReference type="EMBL" id="OQR99310.1"/>
    </source>
</evidence>
<organism evidence="4 5">
    <name type="scientific">Thraustotheca clavata</name>
    <dbReference type="NCBI Taxonomy" id="74557"/>
    <lineage>
        <taxon>Eukaryota</taxon>
        <taxon>Sar</taxon>
        <taxon>Stramenopiles</taxon>
        <taxon>Oomycota</taxon>
        <taxon>Saprolegniomycetes</taxon>
        <taxon>Saprolegniales</taxon>
        <taxon>Achlyaceae</taxon>
        <taxon>Thraustotheca</taxon>
    </lineage>
</organism>
<dbReference type="OrthoDB" id="9972657at2759"/>
<keyword evidence="1" id="KW-0547">Nucleotide-binding</keyword>
<sequence>MPLVTLCGVPGAGKTFLATKLQEHLSALGKDVVVLSYDTEHLLRNQAYQDSRAEKMTRSTMKSRVDVHLNAKKIVILDALNYIKGYRYELFCLAKELSTTHCVVFVDTPVDVAIERNESRNGDRFPTEMVEAITMRFETPNAKNRWDAPLIHLTPADLTQDKIASQLQVLEQVILQGKVIKAGIATQSKPVVETTFVQQLDQITTEIVDALVAHQREFNDLGRAMPTAELRRHRRQFIKISQLHPFPTSTIATRFVDYLNEQA</sequence>
<dbReference type="EMBL" id="JNBS01001819">
    <property type="protein sequence ID" value="OQR99310.1"/>
    <property type="molecule type" value="Genomic_DNA"/>
</dbReference>
<evidence type="ECO:0000256" key="1">
    <source>
        <dbReference type="ARBA" id="ARBA00022741"/>
    </source>
</evidence>
<dbReference type="STRING" id="74557.A0A1V9ZNF0"/>
<dbReference type="InterPro" id="IPR027417">
    <property type="entry name" value="P-loop_NTPase"/>
</dbReference>
<name>A0A1V9ZNF0_9STRA</name>
<dbReference type="SUPFAM" id="SSF52540">
    <property type="entry name" value="P-loop containing nucleoside triphosphate hydrolases"/>
    <property type="match status" value="1"/>
</dbReference>
<dbReference type="Proteomes" id="UP000243217">
    <property type="component" value="Unassembled WGS sequence"/>
</dbReference>
<accession>A0A1V9ZNF0</accession>
<evidence type="ECO:0000256" key="3">
    <source>
        <dbReference type="ARBA" id="ARBA00025768"/>
    </source>
</evidence>
<evidence type="ECO:0000313" key="5">
    <source>
        <dbReference type="Proteomes" id="UP000243217"/>
    </source>
</evidence>
<reference evidence="4 5" key="1">
    <citation type="journal article" date="2014" name="Genome Biol. Evol.">
        <title>The secreted proteins of Achlya hypogyna and Thraustotheca clavata identify the ancestral oomycete secretome and reveal gene acquisitions by horizontal gene transfer.</title>
        <authorList>
            <person name="Misner I."/>
            <person name="Blouin N."/>
            <person name="Leonard G."/>
            <person name="Richards T.A."/>
            <person name="Lane C.E."/>
        </authorList>
    </citation>
    <scope>NUCLEOTIDE SEQUENCE [LARGE SCALE GENOMIC DNA]</scope>
    <source>
        <strain evidence="4 5">ATCC 34112</strain>
    </source>
</reference>
<dbReference type="InterPro" id="IPR013641">
    <property type="entry name" value="KTI12/PSTK"/>
</dbReference>
<dbReference type="GO" id="GO:0005524">
    <property type="term" value="F:ATP binding"/>
    <property type="evidence" value="ECO:0007669"/>
    <property type="project" value="UniProtKB-KW"/>
</dbReference>
<comment type="caution">
    <text evidence="4">The sequence shown here is derived from an EMBL/GenBank/DDBJ whole genome shotgun (WGS) entry which is preliminary data.</text>
</comment>
<proteinExistence type="inferred from homology"/>
<gene>
    <name evidence="4" type="ORF">THRCLA_06565</name>
</gene>
<keyword evidence="2" id="KW-0067">ATP-binding</keyword>
<dbReference type="Pfam" id="PF08433">
    <property type="entry name" value="KTI12"/>
    <property type="match status" value="1"/>
</dbReference>
<comment type="similarity">
    <text evidence="3">Belongs to the KTI12 family.</text>
</comment>